<sequence length="117" mass="13553">MALCIISFSPIFLSKVFEQFVLRDKKITLNSKFNFQGEITVASEHGGDKLRKLRKELKLTQVQVARIIGISSIRIRRLEKGFRGNLDRIAIHRLANFYDIDEVELLIELLSKHDEPD</sequence>
<evidence type="ECO:0000313" key="3">
    <source>
        <dbReference type="Proteomes" id="UP000284416"/>
    </source>
</evidence>
<dbReference type="Pfam" id="PF01381">
    <property type="entry name" value="HTH_3"/>
    <property type="match status" value="1"/>
</dbReference>
<proteinExistence type="predicted"/>
<gene>
    <name evidence="2" type="ORF">D1B31_18240</name>
</gene>
<protein>
    <submittedName>
        <fullName evidence="2">XRE family transcriptional regulator</fullName>
    </submittedName>
</protein>
<reference evidence="2 3" key="1">
    <citation type="journal article" date="2017" name="Int. J. Syst. Evol. Microbiol.">
        <title>Bacillus notoginsengisoli sp. nov., a novel bacterium isolated from the rhizosphere of Panax notoginseng.</title>
        <authorList>
            <person name="Zhang M.Y."/>
            <person name="Cheng J."/>
            <person name="Cai Y."/>
            <person name="Zhang T.Y."/>
            <person name="Wu Y.Y."/>
            <person name="Manikprabhu D."/>
            <person name="Li W.J."/>
            <person name="Zhang Y.X."/>
        </authorList>
    </citation>
    <scope>NUCLEOTIDE SEQUENCE [LARGE SCALE GENOMIC DNA]</scope>
    <source>
        <strain evidence="2 3">JCM 30743</strain>
    </source>
</reference>
<evidence type="ECO:0000259" key="1">
    <source>
        <dbReference type="PROSITE" id="PS50943"/>
    </source>
</evidence>
<comment type="caution">
    <text evidence="2">The sequence shown here is derived from an EMBL/GenBank/DDBJ whole genome shotgun (WGS) entry which is preliminary data.</text>
</comment>
<dbReference type="Gene3D" id="1.10.260.40">
    <property type="entry name" value="lambda repressor-like DNA-binding domains"/>
    <property type="match status" value="1"/>
</dbReference>
<accession>A0A417YPW0</accession>
<keyword evidence="3" id="KW-1185">Reference proteome</keyword>
<dbReference type="PROSITE" id="PS50943">
    <property type="entry name" value="HTH_CROC1"/>
    <property type="match status" value="1"/>
</dbReference>
<dbReference type="InterPro" id="IPR001387">
    <property type="entry name" value="Cro/C1-type_HTH"/>
</dbReference>
<dbReference type="CDD" id="cd00093">
    <property type="entry name" value="HTH_XRE"/>
    <property type="match status" value="1"/>
</dbReference>
<organism evidence="2 3">
    <name type="scientific">Neobacillus notoginsengisoli</name>
    <dbReference type="NCBI Taxonomy" id="1578198"/>
    <lineage>
        <taxon>Bacteria</taxon>
        <taxon>Bacillati</taxon>
        <taxon>Bacillota</taxon>
        <taxon>Bacilli</taxon>
        <taxon>Bacillales</taxon>
        <taxon>Bacillaceae</taxon>
        <taxon>Neobacillus</taxon>
    </lineage>
</organism>
<name>A0A417YPW0_9BACI</name>
<dbReference type="InterPro" id="IPR010982">
    <property type="entry name" value="Lambda_DNA-bd_dom_sf"/>
</dbReference>
<dbReference type="SMART" id="SM00530">
    <property type="entry name" value="HTH_XRE"/>
    <property type="match status" value="1"/>
</dbReference>
<dbReference type="GO" id="GO:0003677">
    <property type="term" value="F:DNA binding"/>
    <property type="evidence" value="ECO:0007669"/>
    <property type="project" value="InterPro"/>
</dbReference>
<dbReference type="Proteomes" id="UP000284416">
    <property type="component" value="Unassembled WGS sequence"/>
</dbReference>
<dbReference type="EMBL" id="QWEG01000012">
    <property type="protein sequence ID" value="RHW36027.1"/>
    <property type="molecule type" value="Genomic_DNA"/>
</dbReference>
<feature type="domain" description="HTH cro/C1-type" evidence="1">
    <location>
        <begin position="50"/>
        <end position="105"/>
    </location>
</feature>
<evidence type="ECO:0000313" key="2">
    <source>
        <dbReference type="EMBL" id="RHW36027.1"/>
    </source>
</evidence>
<dbReference type="AlphaFoldDB" id="A0A417YPW0"/>
<dbReference type="SUPFAM" id="SSF47413">
    <property type="entry name" value="lambda repressor-like DNA-binding domains"/>
    <property type="match status" value="1"/>
</dbReference>